<evidence type="ECO:0000313" key="5">
    <source>
        <dbReference type="Proteomes" id="UP001589608"/>
    </source>
</evidence>
<dbReference type="InterPro" id="IPR050194">
    <property type="entry name" value="Glycosyltransferase_grp1"/>
</dbReference>
<dbReference type="InterPro" id="IPR028098">
    <property type="entry name" value="Glyco_trans_4-like_N"/>
</dbReference>
<evidence type="ECO:0000259" key="3">
    <source>
        <dbReference type="Pfam" id="PF13579"/>
    </source>
</evidence>
<dbReference type="RefSeq" id="WP_380026869.1">
    <property type="nucleotide sequence ID" value="NZ_JBHMCA010000007.1"/>
</dbReference>
<dbReference type="EMBL" id="JBHMCA010000007">
    <property type="protein sequence ID" value="MFB9441716.1"/>
    <property type="molecule type" value="Genomic_DNA"/>
</dbReference>
<organism evidence="4 5">
    <name type="scientific">Dactylosporangium vinaceum</name>
    <dbReference type="NCBI Taxonomy" id="53362"/>
    <lineage>
        <taxon>Bacteria</taxon>
        <taxon>Bacillati</taxon>
        <taxon>Actinomycetota</taxon>
        <taxon>Actinomycetes</taxon>
        <taxon>Micromonosporales</taxon>
        <taxon>Micromonosporaceae</taxon>
        <taxon>Dactylosporangium</taxon>
    </lineage>
</organism>
<protein>
    <submittedName>
        <fullName evidence="4">Glycosyltransferase family 4 protein</fullName>
        <ecNumber evidence="4">2.4.-.-</ecNumber>
    </submittedName>
</protein>
<evidence type="ECO:0000256" key="1">
    <source>
        <dbReference type="ARBA" id="ARBA00022676"/>
    </source>
</evidence>
<accession>A0ABV5LYN0</accession>
<dbReference type="EC" id="2.4.-.-" evidence="4"/>
<reference evidence="4 5" key="1">
    <citation type="submission" date="2024-09" db="EMBL/GenBank/DDBJ databases">
        <authorList>
            <person name="Sun Q."/>
            <person name="Mori K."/>
        </authorList>
    </citation>
    <scope>NUCLEOTIDE SEQUENCE [LARGE SCALE GENOMIC DNA]</scope>
    <source>
        <strain evidence="4 5">JCM 3307</strain>
    </source>
</reference>
<dbReference type="Pfam" id="PF13579">
    <property type="entry name" value="Glyco_trans_4_4"/>
    <property type="match status" value="1"/>
</dbReference>
<keyword evidence="5" id="KW-1185">Reference proteome</keyword>
<feature type="domain" description="Glycosyltransferase subfamily 4-like N-terminal" evidence="3">
    <location>
        <begin position="107"/>
        <end position="214"/>
    </location>
</feature>
<dbReference type="PANTHER" id="PTHR45947:SF3">
    <property type="entry name" value="SULFOQUINOVOSYL TRANSFERASE SQD2"/>
    <property type="match status" value="1"/>
</dbReference>
<evidence type="ECO:0000256" key="2">
    <source>
        <dbReference type="ARBA" id="ARBA00022679"/>
    </source>
</evidence>
<keyword evidence="2 4" id="KW-0808">Transferase</keyword>
<dbReference type="Gene3D" id="3.40.50.2000">
    <property type="entry name" value="Glycogen Phosphorylase B"/>
    <property type="match status" value="2"/>
</dbReference>
<dbReference type="Proteomes" id="UP001589608">
    <property type="component" value="Unassembled WGS sequence"/>
</dbReference>
<evidence type="ECO:0000313" key="4">
    <source>
        <dbReference type="EMBL" id="MFB9441716.1"/>
    </source>
</evidence>
<sequence length="405" mass="43854">MERLVRTGRPGRTELLECTERFGRSELLECTERFGRSGHLECTERFGRSGHLECTERFGRSGHLECTERLGRTEPLECTEPFECAGHLGRTERLGCDASTAADFTVCHSSGRGRLGVAWALRRAVAAAQPAIVHLHSSWAGFIGRLLLPRSGPPIAYTPHCFAFERDPATAPPGLVHVTRRAEQILADRTGLAVCVSPREADLAAAMGLPAVHVPNTTRVRAPRMRTSEAIPTVVTVGRIGGQKDPHFLLRTKTFVDIDAEWTWIGGGDPALEAELRAAGVTVTGWLPPEQVAEHLAAADVYLHTAAWESCPLALLEAVAAGLPLVARSIPALDSLGLDPDLHTPEQVAAELELVLHTGQPSRPRLQEAFAAQHTPQAQAAALTQAYEWLIGSSIRHTSRTQVPV</sequence>
<proteinExistence type="predicted"/>
<dbReference type="Pfam" id="PF13692">
    <property type="entry name" value="Glyco_trans_1_4"/>
    <property type="match status" value="1"/>
</dbReference>
<dbReference type="SUPFAM" id="SSF53756">
    <property type="entry name" value="UDP-Glycosyltransferase/glycogen phosphorylase"/>
    <property type="match status" value="1"/>
</dbReference>
<gene>
    <name evidence="4" type="ORF">ACFFTR_01285</name>
</gene>
<name>A0ABV5LYN0_9ACTN</name>
<dbReference type="GO" id="GO:0016757">
    <property type="term" value="F:glycosyltransferase activity"/>
    <property type="evidence" value="ECO:0007669"/>
    <property type="project" value="UniProtKB-KW"/>
</dbReference>
<dbReference type="PANTHER" id="PTHR45947">
    <property type="entry name" value="SULFOQUINOVOSYL TRANSFERASE SQD2"/>
    <property type="match status" value="1"/>
</dbReference>
<comment type="caution">
    <text evidence="4">The sequence shown here is derived from an EMBL/GenBank/DDBJ whole genome shotgun (WGS) entry which is preliminary data.</text>
</comment>
<dbReference type="CDD" id="cd03801">
    <property type="entry name" value="GT4_PimA-like"/>
    <property type="match status" value="1"/>
</dbReference>
<keyword evidence="1 4" id="KW-0328">Glycosyltransferase</keyword>